<dbReference type="CDD" id="cd06550">
    <property type="entry name" value="TM_ABC_iron-siderophores_like"/>
    <property type="match status" value="1"/>
</dbReference>
<keyword evidence="6" id="KW-0813">Transport</keyword>
<protein>
    <submittedName>
        <fullName evidence="8">Metal ABC transporter permease</fullName>
    </submittedName>
</protein>
<evidence type="ECO:0000256" key="4">
    <source>
        <dbReference type="ARBA" id="ARBA00022989"/>
    </source>
</evidence>
<evidence type="ECO:0000256" key="5">
    <source>
        <dbReference type="ARBA" id="ARBA00023136"/>
    </source>
</evidence>
<evidence type="ECO:0000256" key="7">
    <source>
        <dbReference type="SAM" id="Phobius"/>
    </source>
</evidence>
<dbReference type="SUPFAM" id="SSF81345">
    <property type="entry name" value="ABC transporter involved in vitamin B12 uptake, BtuC"/>
    <property type="match status" value="1"/>
</dbReference>
<comment type="subcellular location">
    <subcellularLocation>
        <location evidence="6">Cell membrane</location>
        <topology evidence="6">Multi-pass membrane protein</topology>
    </subcellularLocation>
    <subcellularLocation>
        <location evidence="1">Membrane</location>
        <topology evidence="1">Multi-pass membrane protein</topology>
    </subcellularLocation>
</comment>
<evidence type="ECO:0000256" key="6">
    <source>
        <dbReference type="RuleBase" id="RU003943"/>
    </source>
</evidence>
<dbReference type="RefSeq" id="WP_338536755.1">
    <property type="nucleotide sequence ID" value="NZ_AP028654.1"/>
</dbReference>
<comment type="similarity">
    <text evidence="2 6">Belongs to the ABC-3 integral membrane protein family.</text>
</comment>
<dbReference type="GO" id="GO:0043190">
    <property type="term" value="C:ATP-binding cassette (ABC) transporter complex"/>
    <property type="evidence" value="ECO:0007669"/>
    <property type="project" value="InterPro"/>
</dbReference>
<dbReference type="PANTHER" id="PTHR30477">
    <property type="entry name" value="ABC-TRANSPORTER METAL-BINDING PROTEIN"/>
    <property type="match status" value="1"/>
</dbReference>
<evidence type="ECO:0000313" key="9">
    <source>
        <dbReference type="Proteomes" id="UP001321786"/>
    </source>
</evidence>
<accession>A0AAU9E232</accession>
<feature type="transmembrane region" description="Helical" evidence="7">
    <location>
        <begin position="64"/>
        <end position="80"/>
    </location>
</feature>
<name>A0AAU9E232_9FIRM</name>
<dbReference type="EMBL" id="AP028654">
    <property type="protein sequence ID" value="BEP28436.1"/>
    <property type="molecule type" value="Genomic_DNA"/>
</dbReference>
<gene>
    <name evidence="8" type="ORF">HLPR_07670</name>
</gene>
<feature type="transmembrane region" description="Helical" evidence="7">
    <location>
        <begin position="92"/>
        <end position="114"/>
    </location>
</feature>
<dbReference type="GO" id="GO:0055085">
    <property type="term" value="P:transmembrane transport"/>
    <property type="evidence" value="ECO:0007669"/>
    <property type="project" value="InterPro"/>
</dbReference>
<evidence type="ECO:0000256" key="1">
    <source>
        <dbReference type="ARBA" id="ARBA00004141"/>
    </source>
</evidence>
<feature type="transmembrane region" description="Helical" evidence="7">
    <location>
        <begin position="193"/>
        <end position="213"/>
    </location>
</feature>
<feature type="transmembrane region" description="Helical" evidence="7">
    <location>
        <begin position="14"/>
        <end position="33"/>
    </location>
</feature>
<feature type="transmembrane region" description="Helical" evidence="7">
    <location>
        <begin position="246"/>
        <end position="264"/>
    </location>
</feature>
<keyword evidence="4 7" id="KW-1133">Transmembrane helix</keyword>
<sequence>MINSIFTYEFMQNAIIGGILASILCGIIGTIIIEKKLIMLSGGIAHTSFGGIGFGYFLGIEPIIGAYIISTLSAIGLTLVHKKNDAKSDDAAIGILWAVGMSLGILFISIAPGYPPDMTSYLFGDILTITKFNISLMLLTTIVVSALILPFFKYWESYLFDHEFLRIHGINTSYFDFGLFLLVSFSIVSLIKLVGIILVIALMTIPPSVAKLFTRNLRNIMILSILLGILFTFIGLFISYTFNIPSGSSIIIFSASCYFILRIFKK</sequence>
<feature type="transmembrane region" description="Helical" evidence="7">
    <location>
        <begin position="40"/>
        <end position="58"/>
    </location>
</feature>
<evidence type="ECO:0000256" key="2">
    <source>
        <dbReference type="ARBA" id="ARBA00008034"/>
    </source>
</evidence>
<feature type="transmembrane region" description="Helical" evidence="7">
    <location>
        <begin position="134"/>
        <end position="152"/>
    </location>
</feature>
<reference evidence="8 9" key="1">
    <citation type="submission" date="2023-08" db="EMBL/GenBank/DDBJ databases">
        <title>Helicovermis profunda gen. nov., sp. nov., a novel mesophilic, fermentative bacterium within the Bacillota from a deep-sea hydrothermal vent chimney.</title>
        <authorList>
            <person name="Miyazaki U."/>
            <person name="Mizutani D."/>
            <person name="Hashimoto Y."/>
            <person name="Tame A."/>
            <person name="Sawayama S."/>
            <person name="Miyazaki J."/>
            <person name="Takai K."/>
            <person name="Nakagawa S."/>
        </authorList>
    </citation>
    <scope>NUCLEOTIDE SEQUENCE [LARGE SCALE GENOMIC DNA]</scope>
    <source>
        <strain evidence="8 9">S502</strain>
    </source>
</reference>
<dbReference type="AlphaFoldDB" id="A0AAU9E232"/>
<evidence type="ECO:0000313" key="8">
    <source>
        <dbReference type="EMBL" id="BEP28436.1"/>
    </source>
</evidence>
<feature type="transmembrane region" description="Helical" evidence="7">
    <location>
        <begin position="220"/>
        <end position="240"/>
    </location>
</feature>
<proteinExistence type="inferred from homology"/>
<dbReference type="Proteomes" id="UP001321786">
    <property type="component" value="Chromosome"/>
</dbReference>
<dbReference type="Pfam" id="PF00950">
    <property type="entry name" value="ABC-3"/>
    <property type="match status" value="1"/>
</dbReference>
<keyword evidence="3 6" id="KW-0812">Transmembrane</keyword>
<dbReference type="InterPro" id="IPR001626">
    <property type="entry name" value="ABC_TroCD"/>
</dbReference>
<keyword evidence="9" id="KW-1185">Reference proteome</keyword>
<dbReference type="Gene3D" id="1.10.3470.10">
    <property type="entry name" value="ABC transporter involved in vitamin B12 uptake, BtuC"/>
    <property type="match status" value="1"/>
</dbReference>
<dbReference type="InterPro" id="IPR037294">
    <property type="entry name" value="ABC_BtuC-like"/>
</dbReference>
<dbReference type="GO" id="GO:0010043">
    <property type="term" value="P:response to zinc ion"/>
    <property type="evidence" value="ECO:0007669"/>
    <property type="project" value="TreeGrafter"/>
</dbReference>
<organism evidence="8 9">
    <name type="scientific">Helicovermis profundi</name>
    <dbReference type="NCBI Taxonomy" id="3065157"/>
    <lineage>
        <taxon>Bacteria</taxon>
        <taxon>Bacillati</taxon>
        <taxon>Bacillota</taxon>
        <taxon>Clostridia</taxon>
        <taxon>Helicovermis</taxon>
    </lineage>
</organism>
<keyword evidence="5 7" id="KW-0472">Membrane</keyword>
<evidence type="ECO:0000256" key="3">
    <source>
        <dbReference type="ARBA" id="ARBA00022692"/>
    </source>
</evidence>
<dbReference type="PANTHER" id="PTHR30477:SF18">
    <property type="entry name" value="METAL TRANSPORT SYSTEM MEMBRANE PROTEIN CT_417-RELATED"/>
    <property type="match status" value="1"/>
</dbReference>
<dbReference type="KEGG" id="hprf:HLPR_07670"/>